<dbReference type="PANTHER" id="PTHR45644">
    <property type="entry name" value="AAA ATPASE, PUTATIVE (AFU_ORTHOLOGUE AFUA_2G12920)-RELATED-RELATED"/>
    <property type="match status" value="1"/>
</dbReference>
<dbReference type="InterPro" id="IPR027417">
    <property type="entry name" value="P-loop_NTPase"/>
</dbReference>
<evidence type="ECO:0000256" key="6">
    <source>
        <dbReference type="RuleBase" id="RU003651"/>
    </source>
</evidence>
<feature type="domain" description="AAA+ ATPase" evidence="8">
    <location>
        <begin position="116"/>
        <end position="253"/>
    </location>
</feature>
<keyword evidence="7" id="KW-0812">Transmembrane</keyword>
<dbReference type="Gene3D" id="3.40.50.300">
    <property type="entry name" value="P-loop containing nucleotide triphosphate hydrolases"/>
    <property type="match status" value="1"/>
</dbReference>
<organism evidence="9 10">
    <name type="scientific">Caenorhabditis japonica</name>
    <dbReference type="NCBI Taxonomy" id="281687"/>
    <lineage>
        <taxon>Eukaryota</taxon>
        <taxon>Metazoa</taxon>
        <taxon>Ecdysozoa</taxon>
        <taxon>Nematoda</taxon>
        <taxon>Chromadorea</taxon>
        <taxon>Rhabditida</taxon>
        <taxon>Rhabditina</taxon>
        <taxon>Rhabditomorpha</taxon>
        <taxon>Rhabditoidea</taxon>
        <taxon>Rhabditidae</taxon>
        <taxon>Peloderinae</taxon>
        <taxon>Caenorhabditis</taxon>
    </lineage>
</organism>
<dbReference type="InterPro" id="IPR041569">
    <property type="entry name" value="AAA_lid_3"/>
</dbReference>
<dbReference type="PANTHER" id="PTHR45644:SF3">
    <property type="entry name" value="FI08533P-RELATED"/>
    <property type="match status" value="1"/>
</dbReference>
<proteinExistence type="inferred from homology"/>
<dbReference type="GO" id="GO:0016887">
    <property type="term" value="F:ATP hydrolysis activity"/>
    <property type="evidence" value="ECO:0007669"/>
    <property type="project" value="InterPro"/>
</dbReference>
<dbReference type="GO" id="GO:0140570">
    <property type="term" value="P:extraction of mislocalized protein from mitochondrial outer membrane"/>
    <property type="evidence" value="ECO:0007669"/>
    <property type="project" value="TreeGrafter"/>
</dbReference>
<dbReference type="FunFam" id="3.40.50.300:FF:000538">
    <property type="entry name" value="ATPase family AAA domain-containing protein 1"/>
    <property type="match status" value="1"/>
</dbReference>
<dbReference type="GO" id="GO:0005524">
    <property type="term" value="F:ATP binding"/>
    <property type="evidence" value="ECO:0007669"/>
    <property type="project" value="UniProtKB-KW"/>
</dbReference>
<evidence type="ECO:0000313" key="9">
    <source>
        <dbReference type="EnsemblMetazoa" id="CJA14698.1"/>
    </source>
</evidence>
<evidence type="ECO:0000256" key="2">
    <source>
        <dbReference type="ARBA" id="ARBA00022741"/>
    </source>
</evidence>
<evidence type="ECO:0000256" key="3">
    <source>
        <dbReference type="ARBA" id="ARBA00022787"/>
    </source>
</evidence>
<keyword evidence="5" id="KW-0496">Mitochondrion</keyword>
<dbReference type="GO" id="GO:0005741">
    <property type="term" value="C:mitochondrial outer membrane"/>
    <property type="evidence" value="ECO:0007669"/>
    <property type="project" value="UniProtKB-SubCell"/>
</dbReference>
<reference evidence="9" key="2">
    <citation type="submission" date="2022-06" db="UniProtKB">
        <authorList>
            <consortium name="EnsemblMetazoa"/>
        </authorList>
    </citation>
    <scope>IDENTIFICATION</scope>
    <source>
        <strain evidence="9">DF5081</strain>
    </source>
</reference>
<dbReference type="CDD" id="cd19520">
    <property type="entry name" value="RecA-like_ATAD1"/>
    <property type="match status" value="1"/>
</dbReference>
<keyword evidence="2 6" id="KW-0547">Nucleotide-binding</keyword>
<dbReference type="InterPro" id="IPR003959">
    <property type="entry name" value="ATPase_AAA_core"/>
</dbReference>
<reference evidence="10" key="1">
    <citation type="submission" date="2010-08" db="EMBL/GenBank/DDBJ databases">
        <authorList>
            <consortium name="Caenorhabditis japonica Sequencing Consortium"/>
            <person name="Wilson R.K."/>
        </authorList>
    </citation>
    <scope>NUCLEOTIDE SEQUENCE [LARGE SCALE GENOMIC DNA]</scope>
    <source>
        <strain evidence="10">DF5081</strain>
    </source>
</reference>
<evidence type="ECO:0000259" key="8">
    <source>
        <dbReference type="SMART" id="SM00382"/>
    </source>
</evidence>
<evidence type="ECO:0000256" key="7">
    <source>
        <dbReference type="SAM" id="Phobius"/>
    </source>
</evidence>
<dbReference type="Gene3D" id="1.10.8.60">
    <property type="match status" value="1"/>
</dbReference>
<evidence type="ECO:0000256" key="1">
    <source>
        <dbReference type="ARBA" id="ARBA00004572"/>
    </source>
</evidence>
<dbReference type="PROSITE" id="PS00674">
    <property type="entry name" value="AAA"/>
    <property type="match status" value="1"/>
</dbReference>
<feature type="transmembrane region" description="Helical" evidence="7">
    <location>
        <begin position="7"/>
        <end position="29"/>
    </location>
</feature>
<dbReference type="Proteomes" id="UP000005237">
    <property type="component" value="Unassembled WGS sequence"/>
</dbReference>
<dbReference type="SMART" id="SM00382">
    <property type="entry name" value="AAA"/>
    <property type="match status" value="1"/>
</dbReference>
<comment type="subcellular location">
    <subcellularLocation>
        <location evidence="1">Mitochondrion outer membrane</location>
        <topology evidence="1">Single-pass membrane protein</topology>
    </subcellularLocation>
</comment>
<keyword evidence="7" id="KW-0472">Membrane</keyword>
<dbReference type="Pfam" id="PF17862">
    <property type="entry name" value="AAA_lid_3"/>
    <property type="match status" value="1"/>
</dbReference>
<keyword evidence="7" id="KW-1133">Transmembrane helix</keyword>
<protein>
    <submittedName>
        <fullName evidence="9">AAA domain-containing protein</fullName>
    </submittedName>
</protein>
<dbReference type="SUPFAM" id="SSF52540">
    <property type="entry name" value="P-loop containing nucleoside triphosphate hydrolases"/>
    <property type="match status" value="1"/>
</dbReference>
<dbReference type="AlphaFoldDB" id="A0A8R1DWK2"/>
<dbReference type="InterPro" id="IPR051701">
    <property type="entry name" value="Mito_OM_Translocase_MSP1"/>
</dbReference>
<dbReference type="EnsemblMetazoa" id="CJA14698.1">
    <property type="protein sequence ID" value="CJA14698.1"/>
    <property type="gene ID" value="WBGene00133902"/>
</dbReference>
<name>A0A8R1DWK2_CAEJA</name>
<evidence type="ECO:0000313" key="10">
    <source>
        <dbReference type="Proteomes" id="UP000005237"/>
    </source>
</evidence>
<dbReference type="InterPro" id="IPR003960">
    <property type="entry name" value="ATPase_AAA_CS"/>
</dbReference>
<keyword evidence="10" id="KW-1185">Reference proteome</keyword>
<keyword evidence="3" id="KW-1000">Mitochondrion outer membrane</keyword>
<comment type="similarity">
    <text evidence="6">Belongs to the AAA ATPase family.</text>
</comment>
<dbReference type="InterPro" id="IPR003593">
    <property type="entry name" value="AAA+_ATPase"/>
</dbReference>
<dbReference type="Pfam" id="PF00004">
    <property type="entry name" value="AAA"/>
    <property type="match status" value="1"/>
</dbReference>
<accession>A0A8R1DWK2</accession>
<keyword evidence="4 6" id="KW-0067">ATP-binding</keyword>
<evidence type="ECO:0000256" key="4">
    <source>
        <dbReference type="ARBA" id="ARBA00022840"/>
    </source>
</evidence>
<evidence type="ECO:0000256" key="5">
    <source>
        <dbReference type="ARBA" id="ARBA00023128"/>
    </source>
</evidence>
<sequence length="342" mass="37676">MADRNELIGVAIRVVAAAAVSFLSVRYLVKYLDPNHSVNEESKKRVAQLFHELGIDREVQLSEHEVRIATQFVGGEDVGAGWDEIGGCEELVAELKDRIILPLRFSAESGSHLLSPPRGILLYGPPGCGKTLLAKAVARAAGCRFINLQVSNLTDKWYGESQKLAAAVFSVAQKFQPTIIFIDEIDSFLRDRQSHDHESTAMMKAQFMTLWDGFSSSGDQIIVMGATNRPRDVDAAILRRMTARFQVPVPNARQRKQILNVILKKERVDNSVNLEKIALASEGLSGSDLKEVCRLALLSRAKATVASGGSVTSLLPLEHTDFETAVHKYMRAAHLLVEETLD</sequence>